<comment type="caution">
    <text evidence="9">The sequence shown here is derived from an EMBL/GenBank/DDBJ whole genome shotgun (WGS) entry which is preliminary data.</text>
</comment>
<evidence type="ECO:0000256" key="8">
    <source>
        <dbReference type="SAM" id="Phobius"/>
    </source>
</evidence>
<evidence type="ECO:0000256" key="3">
    <source>
        <dbReference type="ARBA" id="ARBA00022824"/>
    </source>
</evidence>
<evidence type="ECO:0000256" key="6">
    <source>
        <dbReference type="ARBA" id="ARBA00023136"/>
    </source>
</evidence>
<dbReference type="InterPro" id="IPR009617">
    <property type="entry name" value="Seipin"/>
</dbReference>
<dbReference type="EMBL" id="MU167478">
    <property type="protein sequence ID" value="KAG0140079.1"/>
    <property type="molecule type" value="Genomic_DNA"/>
</dbReference>
<sequence>MPTLPSRQSTSNPNQSIQTRLSSAIDNSIQAFFAPFPNLISALNPFPYFQTIGRYINQFLSSPTTHRSLLGSIIFGVLFSFSILISIIAYVSFYWSYVPQIGLTIPLWLQYGEGRVPYASIDLRKFTDQIAIDQAYNVNLRLTVPAHDRNFELGNFMTRLTLTTSSPLNTTLHHVSRHASLIYEPYFARILLSIKYLRTLFFFSAPHIVQHLDIGLLEQTIINPNIKKNRLGTAKIEVGRDDELGELHVYDATLVFDAHLDGLRAMMYYHPYLSFSFFCTLFMTAQFASVLLTWAIIVLRRNQTENSTSTPSYNAIKKESISDFPTLPLTPASTIGSHTTRRGMSDIDDLLGPDEEHTAIDDEEIEEDKKPLLSTTPVLVKPEEIDDDELLGGSETTGASGTRSFGSDLGRTASSASS</sequence>
<evidence type="ECO:0000313" key="10">
    <source>
        <dbReference type="Proteomes" id="UP000886653"/>
    </source>
</evidence>
<dbReference type="PANTHER" id="PTHR21212">
    <property type="entry name" value="BERNARDINELLI-SEIP CONGENITAL LIPODYSTROPHY 2 HOMOLOG BSCL2 PROTEIN"/>
    <property type="match status" value="1"/>
</dbReference>
<evidence type="ECO:0000313" key="9">
    <source>
        <dbReference type="EMBL" id="KAG0140079.1"/>
    </source>
</evidence>
<evidence type="ECO:0000256" key="4">
    <source>
        <dbReference type="ARBA" id="ARBA00022989"/>
    </source>
</evidence>
<evidence type="ECO:0000256" key="2">
    <source>
        <dbReference type="ARBA" id="ARBA00022692"/>
    </source>
</evidence>
<gene>
    <name evidence="9" type="ORF">CROQUDRAFT_674842</name>
</gene>
<dbReference type="Proteomes" id="UP000886653">
    <property type="component" value="Unassembled WGS sequence"/>
</dbReference>
<feature type="compositionally biased region" description="Polar residues" evidence="7">
    <location>
        <begin position="394"/>
        <end position="405"/>
    </location>
</feature>
<evidence type="ECO:0008006" key="11">
    <source>
        <dbReference type="Google" id="ProtNLM"/>
    </source>
</evidence>
<name>A0A9P6T661_9BASI</name>
<dbReference type="CDD" id="cd23995">
    <property type="entry name" value="Seipin_BSCL2_like"/>
    <property type="match status" value="1"/>
</dbReference>
<keyword evidence="5" id="KW-0443">Lipid metabolism</keyword>
<keyword evidence="4 8" id="KW-1133">Transmembrane helix</keyword>
<dbReference type="OrthoDB" id="3990054at2759"/>
<dbReference type="Pfam" id="PF06775">
    <property type="entry name" value="Seipin"/>
    <property type="match status" value="1"/>
</dbReference>
<accession>A0A9P6T661</accession>
<dbReference type="PANTHER" id="PTHR21212:SF0">
    <property type="entry name" value="SEIPIN"/>
    <property type="match status" value="1"/>
</dbReference>
<evidence type="ECO:0000256" key="5">
    <source>
        <dbReference type="ARBA" id="ARBA00023098"/>
    </source>
</evidence>
<evidence type="ECO:0000256" key="1">
    <source>
        <dbReference type="ARBA" id="ARBA00004477"/>
    </source>
</evidence>
<protein>
    <recommendedName>
        <fullName evidence="11">Seipin</fullName>
    </recommendedName>
</protein>
<feature type="transmembrane region" description="Helical" evidence="8">
    <location>
        <begin position="272"/>
        <end position="297"/>
    </location>
</feature>
<keyword evidence="10" id="KW-1185">Reference proteome</keyword>
<dbReference type="GO" id="GO:0140042">
    <property type="term" value="P:lipid droplet formation"/>
    <property type="evidence" value="ECO:0007669"/>
    <property type="project" value="UniProtKB-ARBA"/>
</dbReference>
<keyword evidence="3" id="KW-0256">Endoplasmic reticulum</keyword>
<dbReference type="AlphaFoldDB" id="A0A9P6T661"/>
<keyword evidence="6 8" id="KW-0472">Membrane</keyword>
<proteinExistence type="predicted"/>
<dbReference type="GO" id="GO:0006629">
    <property type="term" value="P:lipid metabolic process"/>
    <property type="evidence" value="ECO:0007669"/>
    <property type="project" value="UniProtKB-KW"/>
</dbReference>
<reference evidence="9" key="1">
    <citation type="submission" date="2013-11" db="EMBL/GenBank/DDBJ databases">
        <title>Genome sequence of the fusiform rust pathogen reveals effectors for host alternation and coevolution with pine.</title>
        <authorList>
            <consortium name="DOE Joint Genome Institute"/>
            <person name="Smith K."/>
            <person name="Pendleton A."/>
            <person name="Kubisiak T."/>
            <person name="Anderson C."/>
            <person name="Salamov A."/>
            <person name="Aerts A."/>
            <person name="Riley R."/>
            <person name="Clum A."/>
            <person name="Lindquist E."/>
            <person name="Ence D."/>
            <person name="Campbell M."/>
            <person name="Kronenberg Z."/>
            <person name="Feau N."/>
            <person name="Dhillon B."/>
            <person name="Hamelin R."/>
            <person name="Burleigh J."/>
            <person name="Smith J."/>
            <person name="Yandell M."/>
            <person name="Nelson C."/>
            <person name="Grigoriev I."/>
            <person name="Davis J."/>
        </authorList>
    </citation>
    <scope>NUCLEOTIDE SEQUENCE</scope>
    <source>
        <strain evidence="9">G11</strain>
    </source>
</reference>
<evidence type="ECO:0000256" key="7">
    <source>
        <dbReference type="SAM" id="MobiDB-lite"/>
    </source>
</evidence>
<organism evidence="9 10">
    <name type="scientific">Cronartium quercuum f. sp. fusiforme G11</name>
    <dbReference type="NCBI Taxonomy" id="708437"/>
    <lineage>
        <taxon>Eukaryota</taxon>
        <taxon>Fungi</taxon>
        <taxon>Dikarya</taxon>
        <taxon>Basidiomycota</taxon>
        <taxon>Pucciniomycotina</taxon>
        <taxon>Pucciniomycetes</taxon>
        <taxon>Pucciniales</taxon>
        <taxon>Coleosporiaceae</taxon>
        <taxon>Cronartium</taxon>
    </lineage>
</organism>
<comment type="subcellular location">
    <subcellularLocation>
        <location evidence="1">Endoplasmic reticulum membrane</location>
        <topology evidence="1">Multi-pass membrane protein</topology>
    </subcellularLocation>
</comment>
<keyword evidence="2 8" id="KW-0812">Transmembrane</keyword>
<feature type="transmembrane region" description="Helical" evidence="8">
    <location>
        <begin position="69"/>
        <end position="95"/>
    </location>
</feature>
<dbReference type="GO" id="GO:0005789">
    <property type="term" value="C:endoplasmic reticulum membrane"/>
    <property type="evidence" value="ECO:0007669"/>
    <property type="project" value="UniProtKB-SubCell"/>
</dbReference>
<feature type="region of interest" description="Disordered" evidence="7">
    <location>
        <begin position="327"/>
        <end position="418"/>
    </location>
</feature>